<keyword evidence="3" id="KW-1003">Cell membrane</keyword>
<dbReference type="AlphaFoldDB" id="A0A6N6WP10"/>
<dbReference type="NCBIfam" id="NF007773">
    <property type="entry name" value="PRK10459.1"/>
    <property type="match status" value="1"/>
</dbReference>
<feature type="non-terminal residue" evidence="8">
    <location>
        <position position="229"/>
    </location>
</feature>
<comment type="subcellular location">
    <subcellularLocation>
        <location evidence="1">Cell membrane</location>
        <topology evidence="1">Multi-pass membrane protein</topology>
    </subcellularLocation>
</comment>
<keyword evidence="5 7" id="KW-1133">Transmembrane helix</keyword>
<organism evidence="8 9">
    <name type="scientific">Escherichia coli</name>
    <dbReference type="NCBI Taxonomy" id="562"/>
    <lineage>
        <taxon>Bacteria</taxon>
        <taxon>Pseudomonadati</taxon>
        <taxon>Pseudomonadota</taxon>
        <taxon>Gammaproteobacteria</taxon>
        <taxon>Enterobacterales</taxon>
        <taxon>Enterobacteriaceae</taxon>
        <taxon>Escherichia</taxon>
    </lineage>
</organism>
<evidence type="ECO:0000313" key="8">
    <source>
        <dbReference type="EMBL" id="KAE9722951.1"/>
    </source>
</evidence>
<evidence type="ECO:0000313" key="9">
    <source>
        <dbReference type="Proteomes" id="UP000437875"/>
    </source>
</evidence>
<evidence type="ECO:0000256" key="7">
    <source>
        <dbReference type="SAM" id="Phobius"/>
    </source>
</evidence>
<feature type="transmembrane region" description="Helical" evidence="7">
    <location>
        <begin position="86"/>
        <end position="106"/>
    </location>
</feature>
<dbReference type="Pfam" id="PF13440">
    <property type="entry name" value="Polysacc_synt_3"/>
    <property type="match status" value="1"/>
</dbReference>
<keyword evidence="4 7" id="KW-0812">Transmembrane</keyword>
<evidence type="ECO:0000256" key="1">
    <source>
        <dbReference type="ARBA" id="ARBA00004651"/>
    </source>
</evidence>
<proteinExistence type="inferred from homology"/>
<evidence type="ECO:0000256" key="5">
    <source>
        <dbReference type="ARBA" id="ARBA00022989"/>
    </source>
</evidence>
<comment type="caution">
    <text evidence="8">The sequence shown here is derived from an EMBL/GenBank/DDBJ whole genome shotgun (WGS) entry which is preliminary data.</text>
</comment>
<feature type="transmembrane region" description="Helical" evidence="7">
    <location>
        <begin position="55"/>
        <end position="74"/>
    </location>
</feature>
<gene>
    <name evidence="8" type="primary">wzxC</name>
    <name evidence="8" type="ORF">GP711_26765</name>
</gene>
<protein>
    <submittedName>
        <fullName evidence="8">M-antigen undecaprenyl disphosphate flippase</fullName>
    </submittedName>
</protein>
<feature type="transmembrane region" description="Helical" evidence="7">
    <location>
        <begin position="127"/>
        <end position="145"/>
    </location>
</feature>
<evidence type="ECO:0000256" key="2">
    <source>
        <dbReference type="ARBA" id="ARBA00007430"/>
    </source>
</evidence>
<feature type="non-terminal residue" evidence="8">
    <location>
        <position position="1"/>
    </location>
</feature>
<feature type="transmembrane region" description="Helical" evidence="7">
    <location>
        <begin position="151"/>
        <end position="168"/>
    </location>
</feature>
<evidence type="ECO:0000256" key="4">
    <source>
        <dbReference type="ARBA" id="ARBA00022692"/>
    </source>
</evidence>
<evidence type="ECO:0000256" key="6">
    <source>
        <dbReference type="ARBA" id="ARBA00023136"/>
    </source>
</evidence>
<dbReference type="GO" id="GO:0005886">
    <property type="term" value="C:plasma membrane"/>
    <property type="evidence" value="ECO:0007669"/>
    <property type="project" value="UniProtKB-SubCell"/>
</dbReference>
<comment type="similarity">
    <text evidence="2">Belongs to the polysaccharide synthase family.</text>
</comment>
<dbReference type="PANTHER" id="PTHR30250:SF10">
    <property type="entry name" value="LIPOPOLYSACCHARIDE BIOSYNTHESIS PROTEIN WZXC"/>
    <property type="match status" value="1"/>
</dbReference>
<evidence type="ECO:0000256" key="3">
    <source>
        <dbReference type="ARBA" id="ARBA00022475"/>
    </source>
</evidence>
<keyword evidence="6 7" id="KW-0472">Membrane</keyword>
<feature type="transmembrane region" description="Helical" evidence="7">
    <location>
        <begin position="209"/>
        <end position="228"/>
    </location>
</feature>
<feature type="transmembrane region" description="Helical" evidence="7">
    <location>
        <begin position="180"/>
        <end position="203"/>
    </location>
</feature>
<sequence>ARILGAGVAGGYNLAYNVAVVPPMKLNPIITRVLFPAFAKIQDDTEKLRVNFYKLLSVVGIINFPALLGLMVVSNNFVPLVFGEKWNSIIPVLQLLCIVGLLRSVGNPIGSLLMAKARVDISFKFNVFKTFLFIPAIVIGGQMAGAIGVTLGFLLVQIINTILSYFVMIKPVLGSSYRQYILSLWLPFYLSLPTLVVSYVLGIVLKGQLALGMLLAVQIAAGVLAFVVM</sequence>
<reference evidence="8 9" key="1">
    <citation type="submission" date="2019-10" db="EMBL/GenBank/DDBJ databases">
        <title>Antimicrobial-resistant enteric bacteria are widely distributed amongst people, animals and the environment in northern Tanzania.</title>
        <authorList>
            <person name="Subbiah M."/>
            <person name="Call D.R."/>
        </authorList>
    </citation>
    <scope>NUCLEOTIDE SEQUENCE [LARGE SCALE GENOMIC DNA]</scope>
    <source>
        <strain evidence="8 9">TzEc067</strain>
    </source>
</reference>
<dbReference type="Proteomes" id="UP000437875">
    <property type="component" value="Unassembled WGS sequence"/>
</dbReference>
<dbReference type="InterPro" id="IPR050833">
    <property type="entry name" value="Poly_Biosynth_Transport"/>
</dbReference>
<dbReference type="EMBL" id="WSGM01000355">
    <property type="protein sequence ID" value="KAE9722951.1"/>
    <property type="molecule type" value="Genomic_DNA"/>
</dbReference>
<dbReference type="PANTHER" id="PTHR30250">
    <property type="entry name" value="PST FAMILY PREDICTED COLANIC ACID TRANSPORTER"/>
    <property type="match status" value="1"/>
</dbReference>
<name>A0A6N6WP10_ECOLX</name>
<accession>A0A6N6WP10</accession>